<keyword evidence="3 7" id="KW-0997">Cell inner membrane</keyword>
<dbReference type="GO" id="GO:0022857">
    <property type="term" value="F:transmembrane transporter activity"/>
    <property type="evidence" value="ECO:0007669"/>
    <property type="project" value="UniProtKB-UniRule"/>
</dbReference>
<evidence type="ECO:0000256" key="5">
    <source>
        <dbReference type="ARBA" id="ARBA00022989"/>
    </source>
</evidence>
<keyword evidence="4 7" id="KW-0812">Transmembrane</keyword>
<evidence type="ECO:0000256" key="4">
    <source>
        <dbReference type="ARBA" id="ARBA00022692"/>
    </source>
</evidence>
<dbReference type="EMBL" id="CP054580">
    <property type="protein sequence ID" value="QKS25783.1"/>
    <property type="molecule type" value="Genomic_DNA"/>
</dbReference>
<reference evidence="8 9" key="1">
    <citation type="submission" date="2019-12" db="EMBL/GenBank/DDBJ databases">
        <title>Genome sequencing and assembly of endphytes of Porphyra tenera.</title>
        <authorList>
            <person name="Park J.M."/>
            <person name="Shin R."/>
            <person name="Jo S.H."/>
        </authorList>
    </citation>
    <scope>NUCLEOTIDE SEQUENCE [LARGE SCALE GENOMIC DNA]</scope>
    <source>
        <strain evidence="8 9">GPM3</strain>
    </source>
</reference>
<feature type="transmembrane region" description="Helical" evidence="7">
    <location>
        <begin position="100"/>
        <end position="122"/>
    </location>
</feature>
<evidence type="ECO:0000313" key="8">
    <source>
        <dbReference type="EMBL" id="QKS25783.1"/>
    </source>
</evidence>
<feature type="transmembrane region" description="Helical" evidence="7">
    <location>
        <begin position="274"/>
        <end position="293"/>
    </location>
</feature>
<feature type="transmembrane region" description="Helical" evidence="7">
    <location>
        <begin position="356"/>
        <end position="383"/>
    </location>
</feature>
<evidence type="ECO:0000256" key="6">
    <source>
        <dbReference type="ARBA" id="ARBA00023136"/>
    </source>
</evidence>
<dbReference type="Pfam" id="PF06808">
    <property type="entry name" value="DctM"/>
    <property type="match status" value="1"/>
</dbReference>
<feature type="transmembrane region" description="Helical" evidence="7">
    <location>
        <begin position="299"/>
        <end position="324"/>
    </location>
</feature>
<keyword evidence="2" id="KW-1003">Cell membrane</keyword>
<evidence type="ECO:0000256" key="1">
    <source>
        <dbReference type="ARBA" id="ARBA00004429"/>
    </source>
</evidence>
<comment type="subunit">
    <text evidence="7">The complex comprises the extracytoplasmic solute receptor protein and the two transmembrane proteins.</text>
</comment>
<dbReference type="PANTHER" id="PTHR33362:SF2">
    <property type="entry name" value="TRAP TRANSPORTER LARGE PERMEASE PROTEIN"/>
    <property type="match status" value="1"/>
</dbReference>
<dbReference type="GO" id="GO:0005886">
    <property type="term" value="C:plasma membrane"/>
    <property type="evidence" value="ECO:0007669"/>
    <property type="project" value="UniProtKB-SubCell"/>
</dbReference>
<feature type="transmembrane region" description="Helical" evidence="7">
    <location>
        <begin position="240"/>
        <end position="262"/>
    </location>
</feature>
<feature type="transmembrane region" description="Helical" evidence="7">
    <location>
        <begin position="395"/>
        <end position="418"/>
    </location>
</feature>
<comment type="subcellular location">
    <subcellularLocation>
        <location evidence="1 7">Cell inner membrane</location>
        <topology evidence="1 7">Multi-pass membrane protein</topology>
    </subcellularLocation>
</comment>
<dbReference type="AlphaFoldDB" id="A0A6N0Z650"/>
<name>A0A6N0Z650_9GAMM</name>
<feature type="transmembrane region" description="Helical" evidence="7">
    <location>
        <begin position="215"/>
        <end position="234"/>
    </location>
</feature>
<evidence type="ECO:0000256" key="3">
    <source>
        <dbReference type="ARBA" id="ARBA00022519"/>
    </source>
</evidence>
<accession>A0A6N0Z650</accession>
<dbReference type="PIRSF" id="PIRSF006066">
    <property type="entry name" value="HI0050"/>
    <property type="match status" value="1"/>
</dbReference>
<dbReference type="PANTHER" id="PTHR33362">
    <property type="entry name" value="SIALIC ACID TRAP TRANSPORTER PERMEASE PROTEIN SIAT-RELATED"/>
    <property type="match status" value="1"/>
</dbReference>
<sequence>MAYAIVAFCVFLFSGTAFAYLVGATAVIAFLTTGYPQYIAILPQRIFAQLDVFAFMAMPLFILTGELMNRAGVMGSLIDFAMALLGRFKGGLGHVNIMTSLFFSGISGSAVADSAAVSNSLIPAMRERGYPPYYAGALTAASSMIGPIIPPSIIMIIYGGLTGTSVAALFVAGILPGLLLACLLFAFNAWIAHRDDHPGGSTIDIPPLFASFKRAWPALSIPIIILGSIVFGLTTPTEGAALAVIAAILVGWSMGGMSWKVLYSAVEATARLTGSIFIIICSIAVLSYLAGLLGWPQLLAGWIASMGLAGNNYLLLLIFVLLVAGMFMDTPVALTLLVPLLVPTALLQGFNPVHLGIMVCFNLCIGLITPPFGKCLIVVSGIAKINYWNLAKATLPFIGIQLVILLIIAFFPNISLLLPRIFGFNVL</sequence>
<gene>
    <name evidence="8" type="ORF">FX987_03579</name>
</gene>
<feature type="transmembrane region" description="Helical" evidence="7">
    <location>
        <begin position="331"/>
        <end position="350"/>
    </location>
</feature>
<dbReference type="InterPro" id="IPR004681">
    <property type="entry name" value="TRAP_DctM"/>
</dbReference>
<keyword evidence="6 7" id="KW-0472">Membrane</keyword>
<feature type="transmembrane region" description="Helical" evidence="7">
    <location>
        <begin position="167"/>
        <end position="191"/>
    </location>
</feature>
<dbReference type="Proteomes" id="UP000509761">
    <property type="component" value="Chromosome"/>
</dbReference>
<feature type="transmembrane region" description="Helical" evidence="7">
    <location>
        <begin position="46"/>
        <end position="64"/>
    </location>
</feature>
<organism evidence="8 9">
    <name type="scientific">Vreelandella titanicae</name>
    <dbReference type="NCBI Taxonomy" id="664683"/>
    <lineage>
        <taxon>Bacteria</taxon>
        <taxon>Pseudomonadati</taxon>
        <taxon>Pseudomonadota</taxon>
        <taxon>Gammaproteobacteria</taxon>
        <taxon>Oceanospirillales</taxon>
        <taxon>Halomonadaceae</taxon>
        <taxon>Vreelandella</taxon>
    </lineage>
</organism>
<proteinExistence type="inferred from homology"/>
<comment type="function">
    <text evidence="7">Part of the tripartite ATP-independent periplasmic (TRAP) transport system.</text>
</comment>
<dbReference type="NCBIfam" id="TIGR00786">
    <property type="entry name" value="dctM"/>
    <property type="match status" value="1"/>
</dbReference>
<evidence type="ECO:0000256" key="7">
    <source>
        <dbReference type="RuleBase" id="RU369079"/>
    </source>
</evidence>
<evidence type="ECO:0000313" key="9">
    <source>
        <dbReference type="Proteomes" id="UP000509761"/>
    </source>
</evidence>
<keyword evidence="9" id="KW-1185">Reference proteome</keyword>
<keyword evidence="7" id="KW-0813">Transport</keyword>
<protein>
    <recommendedName>
        <fullName evidence="7">TRAP transporter large permease protein</fullName>
    </recommendedName>
</protein>
<keyword evidence="5 7" id="KW-1133">Transmembrane helix</keyword>
<evidence type="ECO:0000256" key="2">
    <source>
        <dbReference type="ARBA" id="ARBA00022475"/>
    </source>
</evidence>
<feature type="transmembrane region" description="Helical" evidence="7">
    <location>
        <begin position="134"/>
        <end position="161"/>
    </location>
</feature>
<comment type="similarity">
    <text evidence="7">Belongs to the TRAP transporter large permease family.</text>
</comment>
<dbReference type="RefSeq" id="WP_022521445.1">
    <property type="nucleotide sequence ID" value="NZ_BAAADW010000001.1"/>
</dbReference>
<dbReference type="InterPro" id="IPR010656">
    <property type="entry name" value="DctM"/>
</dbReference>